<feature type="non-terminal residue" evidence="1">
    <location>
        <position position="1"/>
    </location>
</feature>
<dbReference type="EMBL" id="AFCS01000352">
    <property type="protein sequence ID" value="EHC81066.1"/>
    <property type="molecule type" value="Genomic_DNA"/>
</dbReference>
<sequence length="52" mass="6195">HFKPGKELRDPGCFFHLYAVRRKRYSTENWKTFRIFCCVLHLSGKKPGIRAV</sequence>
<accession>G5Q0K5</accession>
<proteinExistence type="predicted"/>
<comment type="caution">
    <text evidence="1">The sequence shown here is derived from an EMBL/GenBank/DDBJ whole genome shotgun (WGS) entry which is preliminary data.</text>
</comment>
<organism evidence="1 2">
    <name type="scientific">Salmonella enterica subsp. enterica serovar Montevideo str. S5-403</name>
    <dbReference type="NCBI Taxonomy" id="913242"/>
    <lineage>
        <taxon>Bacteria</taxon>
        <taxon>Pseudomonadati</taxon>
        <taxon>Pseudomonadota</taxon>
        <taxon>Gammaproteobacteria</taxon>
        <taxon>Enterobacterales</taxon>
        <taxon>Enterobacteriaceae</taxon>
        <taxon>Salmonella</taxon>
    </lineage>
</organism>
<reference evidence="1 2" key="1">
    <citation type="journal article" date="2011" name="BMC Genomics">
        <title>Genome sequencing reveals diversification of virulence factor content and possible host adaptation in distinct subpopulations of Salmonella enterica.</title>
        <authorList>
            <person name="den Bakker H.C."/>
            <person name="Moreno Switt A.I."/>
            <person name="Govoni G."/>
            <person name="Cummings C.A."/>
            <person name="Ranieri M.L."/>
            <person name="Degoricija L."/>
            <person name="Hoelzer K."/>
            <person name="Rodriguez-Rivera L.D."/>
            <person name="Brown S."/>
            <person name="Bolchacova E."/>
            <person name="Furtado M.R."/>
            <person name="Wiedmann M."/>
        </authorList>
    </citation>
    <scope>NUCLEOTIDE SEQUENCE [LARGE SCALE GENOMIC DNA]</scope>
    <source>
        <strain evidence="1 2">S5-403</strain>
    </source>
</reference>
<evidence type="ECO:0000313" key="1">
    <source>
        <dbReference type="EMBL" id="EHC81066.1"/>
    </source>
</evidence>
<protein>
    <submittedName>
        <fullName evidence="1">Uncharacterized protein</fullName>
    </submittedName>
</protein>
<dbReference type="Proteomes" id="UP000003221">
    <property type="component" value="Unassembled WGS sequence"/>
</dbReference>
<gene>
    <name evidence="1" type="ORF">LTSEMON_1332</name>
</gene>
<dbReference type="AlphaFoldDB" id="G5Q0K5"/>
<evidence type="ECO:0000313" key="2">
    <source>
        <dbReference type="Proteomes" id="UP000003221"/>
    </source>
</evidence>
<name>G5Q0K5_SALMO</name>